<organism evidence="11 12">
    <name type="scientific">Devosia limi DSM 17137</name>
    <dbReference type="NCBI Taxonomy" id="1121477"/>
    <lineage>
        <taxon>Bacteria</taxon>
        <taxon>Pseudomonadati</taxon>
        <taxon>Pseudomonadota</taxon>
        <taxon>Alphaproteobacteria</taxon>
        <taxon>Hyphomicrobiales</taxon>
        <taxon>Devosiaceae</taxon>
        <taxon>Devosia</taxon>
    </lineage>
</organism>
<gene>
    <name evidence="11" type="ORF">VW29_09930</name>
</gene>
<feature type="binding site" evidence="9">
    <location>
        <position position="103"/>
    </location>
    <ligand>
        <name>Cu cation</name>
        <dbReference type="ChEBI" id="CHEBI:23378"/>
    </ligand>
</feature>
<accession>A0A0F5LQW7</accession>
<evidence type="ECO:0000256" key="5">
    <source>
        <dbReference type="ARBA" id="ARBA00022764"/>
    </source>
</evidence>
<proteinExistence type="predicted"/>
<dbReference type="STRING" id="1121477.SAMN02745223_02903"/>
<protein>
    <recommendedName>
        <fullName evidence="2 8">Pseudoazurin</fullName>
    </recommendedName>
</protein>
<comment type="caution">
    <text evidence="11">The sequence shown here is derived from an EMBL/GenBank/DDBJ whole genome shotgun (WGS) entry which is preliminary data.</text>
</comment>
<evidence type="ECO:0000256" key="9">
    <source>
        <dbReference type="PIRSR" id="PIRSR602386-1"/>
    </source>
</evidence>
<dbReference type="PATRIC" id="fig|1121477.3.peg.3105"/>
<dbReference type="InterPro" id="IPR008972">
    <property type="entry name" value="Cupredoxin"/>
</dbReference>
<dbReference type="InterPro" id="IPR028871">
    <property type="entry name" value="BlueCu_1_BS"/>
</dbReference>
<keyword evidence="3" id="KW-0813">Transport</keyword>
<feature type="domain" description="Blue (type 1) copper" evidence="10">
    <location>
        <begin position="24"/>
        <end position="109"/>
    </location>
</feature>
<reference evidence="11 12" key="1">
    <citation type="submission" date="2015-03" db="EMBL/GenBank/DDBJ databases">
        <authorList>
            <person name="Hassan Y.I."/>
            <person name="Lepp D."/>
            <person name="Zhou T."/>
        </authorList>
    </citation>
    <scope>NUCLEOTIDE SEQUENCE [LARGE SCALE GENOMIC DNA]</scope>
    <source>
        <strain evidence="11 12">DSM 17137</strain>
    </source>
</reference>
<dbReference type="PRINTS" id="PR00155">
    <property type="entry name" value="AMICYANIN"/>
</dbReference>
<evidence type="ECO:0000313" key="11">
    <source>
        <dbReference type="EMBL" id="KKB84738.1"/>
    </source>
</evidence>
<dbReference type="AlphaFoldDB" id="A0A0F5LQW7"/>
<evidence type="ECO:0000256" key="8">
    <source>
        <dbReference type="NCBIfam" id="TIGR02375"/>
    </source>
</evidence>
<dbReference type="SUPFAM" id="SSF49503">
    <property type="entry name" value="Cupredoxins"/>
    <property type="match status" value="1"/>
</dbReference>
<sequence length="140" mass="14970">MSTLAFGGAAVAQSVGTEHRVQMLNKDGEGRRMQFEPAFLKIAPGDTVIFVPTDKGHNSEIIADALPAGGEGWKGKINEEISVTLTAEGLYGYKCLPHFGMGMVGLIQVGEDISNMQAIQEAKLPPKAADRMEELLQQVG</sequence>
<dbReference type="GO" id="GO:0009055">
    <property type="term" value="F:electron transfer activity"/>
    <property type="evidence" value="ECO:0007669"/>
    <property type="project" value="InterPro"/>
</dbReference>
<dbReference type="InterPro" id="IPR001235">
    <property type="entry name" value="Copper_blue_Plastocyanin"/>
</dbReference>
<comment type="cofactor">
    <cofactor evidence="9">
        <name>Cu cation</name>
        <dbReference type="ChEBI" id="CHEBI:23378"/>
    </cofactor>
    <text evidence="9">Binds 1 copper ion per subunit.</text>
</comment>
<dbReference type="InterPro" id="IPR002386">
    <property type="entry name" value="Amicyanin/Pseudoazurin"/>
</dbReference>
<evidence type="ECO:0000256" key="6">
    <source>
        <dbReference type="ARBA" id="ARBA00022982"/>
    </source>
</evidence>
<keyword evidence="7 9" id="KW-0186">Copper</keyword>
<feature type="binding site" evidence="9">
    <location>
        <position position="95"/>
    </location>
    <ligand>
        <name>Cu cation</name>
        <dbReference type="ChEBI" id="CHEBI:23378"/>
    </ligand>
</feature>
<keyword evidence="12" id="KW-1185">Reference proteome</keyword>
<dbReference type="Pfam" id="PF00127">
    <property type="entry name" value="Copper-bind"/>
    <property type="match status" value="1"/>
</dbReference>
<dbReference type="InterPro" id="IPR000923">
    <property type="entry name" value="BlueCu_1"/>
</dbReference>
<evidence type="ECO:0000259" key="10">
    <source>
        <dbReference type="Pfam" id="PF00127"/>
    </source>
</evidence>
<evidence type="ECO:0000256" key="1">
    <source>
        <dbReference type="ARBA" id="ARBA00004418"/>
    </source>
</evidence>
<comment type="subcellular location">
    <subcellularLocation>
        <location evidence="1">Periplasm</location>
    </subcellularLocation>
</comment>
<feature type="binding site" evidence="9">
    <location>
        <position position="98"/>
    </location>
    <ligand>
        <name>Cu cation</name>
        <dbReference type="ChEBI" id="CHEBI:23378"/>
    </ligand>
</feature>
<dbReference type="CDD" id="cd04218">
    <property type="entry name" value="Pseudoazurin"/>
    <property type="match status" value="1"/>
</dbReference>
<dbReference type="Gene3D" id="2.60.40.420">
    <property type="entry name" value="Cupredoxins - blue copper proteins"/>
    <property type="match status" value="1"/>
</dbReference>
<evidence type="ECO:0000313" key="12">
    <source>
        <dbReference type="Proteomes" id="UP000033608"/>
    </source>
</evidence>
<dbReference type="GO" id="GO:0042597">
    <property type="term" value="C:periplasmic space"/>
    <property type="evidence" value="ECO:0007669"/>
    <property type="project" value="UniProtKB-SubCell"/>
</dbReference>
<dbReference type="GO" id="GO:0005507">
    <property type="term" value="F:copper ion binding"/>
    <property type="evidence" value="ECO:0007669"/>
    <property type="project" value="UniProtKB-UniRule"/>
</dbReference>
<evidence type="ECO:0000256" key="4">
    <source>
        <dbReference type="ARBA" id="ARBA00022723"/>
    </source>
</evidence>
<name>A0A0F5LQW7_9HYPH</name>
<dbReference type="EMBL" id="LAJF01000068">
    <property type="protein sequence ID" value="KKB84738.1"/>
    <property type="molecule type" value="Genomic_DNA"/>
</dbReference>
<evidence type="ECO:0000256" key="3">
    <source>
        <dbReference type="ARBA" id="ARBA00022448"/>
    </source>
</evidence>
<keyword evidence="4 9" id="KW-0479">Metal-binding</keyword>
<dbReference type="Proteomes" id="UP000033608">
    <property type="component" value="Unassembled WGS sequence"/>
</dbReference>
<feature type="binding site" evidence="9">
    <location>
        <position position="57"/>
    </location>
    <ligand>
        <name>Cu cation</name>
        <dbReference type="ChEBI" id="CHEBI:23378"/>
    </ligand>
</feature>
<evidence type="ECO:0000256" key="7">
    <source>
        <dbReference type="ARBA" id="ARBA00023008"/>
    </source>
</evidence>
<dbReference type="NCBIfam" id="TIGR02375">
    <property type="entry name" value="pseudoazurin"/>
    <property type="match status" value="1"/>
</dbReference>
<dbReference type="PRINTS" id="PR00156">
    <property type="entry name" value="COPPERBLUE"/>
</dbReference>
<keyword evidence="5" id="KW-0574">Periplasm</keyword>
<evidence type="ECO:0000256" key="2">
    <source>
        <dbReference type="ARBA" id="ARBA00016984"/>
    </source>
</evidence>
<keyword evidence="6" id="KW-0249">Electron transport</keyword>
<dbReference type="PROSITE" id="PS00196">
    <property type="entry name" value="COPPER_BLUE"/>
    <property type="match status" value="1"/>
</dbReference>
<dbReference type="InterPro" id="IPR012745">
    <property type="entry name" value="Pseudoazurin"/>
</dbReference>